<dbReference type="EMBL" id="JAERSE020000005">
    <property type="protein sequence ID" value="MCA6069131.1"/>
    <property type="molecule type" value="Genomic_DNA"/>
</dbReference>
<comment type="caution">
    <text evidence="3">The sequence shown here is derived from an EMBL/GenBank/DDBJ whole genome shotgun (WGS) entry which is preliminary data.</text>
</comment>
<evidence type="ECO:0000256" key="1">
    <source>
        <dbReference type="ARBA" id="ARBA00022679"/>
    </source>
</evidence>
<evidence type="ECO:0000313" key="3">
    <source>
        <dbReference type="EMBL" id="MCA6069131.1"/>
    </source>
</evidence>
<proteinExistence type="predicted"/>
<keyword evidence="4" id="KW-1185">Reference proteome</keyword>
<dbReference type="RefSeq" id="WP_225690320.1">
    <property type="nucleotide sequence ID" value="NZ_JAERSE020000005.1"/>
</dbReference>
<dbReference type="Proteomes" id="UP000618240">
    <property type="component" value="Unassembled WGS sequence"/>
</dbReference>
<protein>
    <submittedName>
        <fullName evidence="3">Glycosyltransferase family 4 protein</fullName>
    </submittedName>
</protein>
<dbReference type="PANTHER" id="PTHR46401">
    <property type="entry name" value="GLYCOSYLTRANSFERASE WBBK-RELATED"/>
    <property type="match status" value="1"/>
</dbReference>
<dbReference type="InterPro" id="IPR001296">
    <property type="entry name" value="Glyco_trans_1"/>
</dbReference>
<keyword evidence="1" id="KW-0808">Transferase</keyword>
<dbReference type="PANTHER" id="PTHR46401:SF2">
    <property type="entry name" value="GLYCOSYLTRANSFERASE WBBK-RELATED"/>
    <property type="match status" value="1"/>
</dbReference>
<dbReference type="SUPFAM" id="SSF53756">
    <property type="entry name" value="UDP-Glycosyltransferase/glycogen phosphorylase"/>
    <property type="match status" value="1"/>
</dbReference>
<feature type="domain" description="Glycosyl transferase family 1" evidence="2">
    <location>
        <begin position="196"/>
        <end position="342"/>
    </location>
</feature>
<gene>
    <name evidence="3" type="ORF">JI747_018345</name>
</gene>
<dbReference type="Pfam" id="PF00534">
    <property type="entry name" value="Glycos_transf_1"/>
    <property type="match status" value="1"/>
</dbReference>
<accession>A0ABS8A569</accession>
<organism evidence="3 4">
    <name type="scientific">Chryseobacterium tagetis</name>
    <dbReference type="NCBI Taxonomy" id="2801334"/>
    <lineage>
        <taxon>Bacteria</taxon>
        <taxon>Pseudomonadati</taxon>
        <taxon>Bacteroidota</taxon>
        <taxon>Flavobacteriia</taxon>
        <taxon>Flavobacteriales</taxon>
        <taxon>Weeksellaceae</taxon>
        <taxon>Chryseobacterium group</taxon>
        <taxon>Chryseobacterium</taxon>
    </lineage>
</organism>
<sequence>MSIKIGIDAFPFQEKPTGIGKYIINLVEEISRHIPDAEYFAYSNRKIVLSDHLESNIIKREYLDTVSLKMPGKVWLKFFSGKYIKKDNLDVYISTSGFFPVLSPNVKKIAIIHDLNYKIVPGTMGRLHRLTHIFFYKKDVKSADFIVTNSRGTSDKLKHFFRIKTDQIINPSVSPTYFKRNKDEINGVLEKYQINSDYLLFVGNLEPRKNLLLVINSFIELVQEKKISDVKLLIVGLKGWKNSKLNQLIDQYSDYIQLSGYVAEHDLPAIYSQAKTFVFPSLYEGFGIPVREALMCGTSVITSDISELREAGEIVESNAQITFIDPHSKEELKCSILKYLHYDINEYPSNNIPRIEISNLIKFITK</sequence>
<evidence type="ECO:0000313" key="4">
    <source>
        <dbReference type="Proteomes" id="UP000618240"/>
    </source>
</evidence>
<dbReference type="CDD" id="cd03809">
    <property type="entry name" value="GT4_MtfB-like"/>
    <property type="match status" value="1"/>
</dbReference>
<name>A0ABS8A569_9FLAO</name>
<dbReference type="Gene3D" id="3.40.50.2000">
    <property type="entry name" value="Glycogen Phosphorylase B"/>
    <property type="match status" value="2"/>
</dbReference>
<reference evidence="3 4" key="1">
    <citation type="submission" date="2021-09" db="EMBL/GenBank/DDBJ databases">
        <title>Genome sequencing and assembly of Chryseobacterium sp. RG1.</title>
        <authorList>
            <person name="Chhetri G."/>
        </authorList>
    </citation>
    <scope>NUCLEOTIDE SEQUENCE [LARGE SCALE GENOMIC DNA]</scope>
    <source>
        <strain evidence="3 4">RG1</strain>
    </source>
</reference>
<evidence type="ECO:0000259" key="2">
    <source>
        <dbReference type="Pfam" id="PF00534"/>
    </source>
</evidence>